<dbReference type="Proteomes" id="UP000058925">
    <property type="component" value="Chromosome"/>
</dbReference>
<reference evidence="2" key="1">
    <citation type="submission" date="2015-10" db="EMBL/GenBank/DDBJ databases">
        <title>Niche specialization of a soil ammonia-oxidizing archaeon, Candidatus Nitrosocosmicus oleophilus.</title>
        <authorList>
            <person name="Jung M.-Y."/>
            <person name="Rhee S.-K."/>
        </authorList>
    </citation>
    <scope>NUCLEOTIDE SEQUENCE [LARGE SCALE GENOMIC DNA]</scope>
    <source>
        <strain evidence="2">MY3</strain>
    </source>
</reference>
<evidence type="ECO:0008006" key="3">
    <source>
        <dbReference type="Google" id="ProtNLM"/>
    </source>
</evidence>
<protein>
    <recommendedName>
        <fullName evidence="3">ArnR1-like winged helix-turn-helix domain-containing protein</fullName>
    </recommendedName>
</protein>
<dbReference type="EMBL" id="CP012850">
    <property type="protein sequence ID" value="ALI35550.1"/>
    <property type="molecule type" value="Genomic_DNA"/>
</dbReference>
<evidence type="ECO:0000313" key="1">
    <source>
        <dbReference type="EMBL" id="ALI35550.1"/>
    </source>
</evidence>
<name>A0A654LXK5_9ARCH</name>
<dbReference type="AlphaFoldDB" id="A0A654LXK5"/>
<gene>
    <name evidence="1" type="ORF">NMY3_01346</name>
</gene>
<organism evidence="1 2">
    <name type="scientific">Candidatus Nitrosocosmicus oleophilus</name>
    <dbReference type="NCBI Taxonomy" id="1353260"/>
    <lineage>
        <taxon>Archaea</taxon>
        <taxon>Nitrososphaerota</taxon>
        <taxon>Nitrososphaeria</taxon>
        <taxon>Nitrososphaerales</taxon>
        <taxon>Nitrososphaeraceae</taxon>
        <taxon>Candidatus Nitrosocosmicus</taxon>
    </lineage>
</organism>
<dbReference type="Gene3D" id="1.10.10.10">
    <property type="entry name" value="Winged helix-like DNA-binding domain superfamily/Winged helix DNA-binding domain"/>
    <property type="match status" value="1"/>
</dbReference>
<proteinExistence type="predicted"/>
<accession>A0A654LXK5</accession>
<dbReference type="KEGG" id="taa:NMY3_01346"/>
<dbReference type="InterPro" id="IPR036388">
    <property type="entry name" value="WH-like_DNA-bd_sf"/>
</dbReference>
<evidence type="ECO:0000313" key="2">
    <source>
        <dbReference type="Proteomes" id="UP000058925"/>
    </source>
</evidence>
<sequence length="78" mass="9134">MLLSLKEDLIVKILEISKEGIAKSKIFESLTYLSKSQINRTLAYIVDNRMLQFTEINLQYVTTDKGLSYLEDRYNQKL</sequence>
<keyword evidence="2" id="KW-1185">Reference proteome</keyword>